<name>A0A6G4A359_9BACL</name>
<sequence length="232" mass="25989">MSKSDYFKELTYRLRGLPEKERHNILSVYEELFQKALANGKNEEDVAESLGYPRIPNWDAPKEAPREQQEPVKQASPNEQEVPFHRPESTPLTYEAERPVPSTQAYNTNAYANGNPYPPYPRKPESGMKAIVASIALGLFNLIFVLGLWFSLLGTLVALFVSGICLIIAPVVGATGSFLESSGGDLRLIFFAMLACFGLGLILTTIGSWLFKWFFKLTWMYIQFNAKLIKGA</sequence>
<keyword evidence="2" id="KW-0812">Transmembrane</keyword>
<gene>
    <name evidence="3" type="ORF">GK047_22760</name>
</gene>
<feature type="compositionally biased region" description="Basic and acidic residues" evidence="1">
    <location>
        <begin position="60"/>
        <end position="70"/>
    </location>
</feature>
<feature type="transmembrane region" description="Helical" evidence="2">
    <location>
        <begin position="188"/>
        <end position="211"/>
    </location>
</feature>
<organism evidence="3">
    <name type="scientific">Paenibacillus sp. SYP-B3998</name>
    <dbReference type="NCBI Taxonomy" id="2678564"/>
    <lineage>
        <taxon>Bacteria</taxon>
        <taxon>Bacillati</taxon>
        <taxon>Bacillota</taxon>
        <taxon>Bacilli</taxon>
        <taxon>Bacillales</taxon>
        <taxon>Paenibacillaceae</taxon>
        <taxon>Paenibacillus</taxon>
    </lineage>
</organism>
<dbReference type="Pfam" id="PF22564">
    <property type="entry name" value="HAAS"/>
    <property type="match status" value="1"/>
</dbReference>
<dbReference type="AlphaFoldDB" id="A0A6G4A359"/>
<reference evidence="3" key="1">
    <citation type="submission" date="2020-02" db="EMBL/GenBank/DDBJ databases">
        <authorList>
            <person name="Shen X.-R."/>
            <person name="Zhang Y.-X."/>
        </authorList>
    </citation>
    <scope>NUCLEOTIDE SEQUENCE</scope>
    <source>
        <strain evidence="3">SYP-B3998</strain>
    </source>
</reference>
<accession>A0A6G4A359</accession>
<evidence type="ECO:0000256" key="2">
    <source>
        <dbReference type="SAM" id="Phobius"/>
    </source>
</evidence>
<dbReference type="RefSeq" id="WP_163952079.1">
    <property type="nucleotide sequence ID" value="NZ_JAAIKC010000011.1"/>
</dbReference>
<comment type="caution">
    <text evidence="3">The sequence shown here is derived from an EMBL/GenBank/DDBJ whole genome shotgun (WGS) entry which is preliminary data.</text>
</comment>
<evidence type="ECO:0000313" key="3">
    <source>
        <dbReference type="EMBL" id="NEW08822.1"/>
    </source>
</evidence>
<keyword evidence="2" id="KW-0472">Membrane</keyword>
<feature type="transmembrane region" description="Helical" evidence="2">
    <location>
        <begin position="156"/>
        <end position="176"/>
    </location>
</feature>
<keyword evidence="2" id="KW-1133">Transmembrane helix</keyword>
<protein>
    <submittedName>
        <fullName evidence="3">DUF1700 domain-containing protein</fullName>
    </submittedName>
</protein>
<dbReference type="EMBL" id="JAAIKC010000011">
    <property type="protein sequence ID" value="NEW08822.1"/>
    <property type="molecule type" value="Genomic_DNA"/>
</dbReference>
<proteinExistence type="predicted"/>
<feature type="transmembrane region" description="Helical" evidence="2">
    <location>
        <begin position="130"/>
        <end position="150"/>
    </location>
</feature>
<evidence type="ECO:0000256" key="1">
    <source>
        <dbReference type="SAM" id="MobiDB-lite"/>
    </source>
</evidence>
<feature type="region of interest" description="Disordered" evidence="1">
    <location>
        <begin position="42"/>
        <end position="96"/>
    </location>
</feature>